<name>A0A9P5NBB1_GYMJU</name>
<evidence type="ECO:0000256" key="1">
    <source>
        <dbReference type="SAM" id="MobiDB-lite"/>
    </source>
</evidence>
<dbReference type="OrthoDB" id="2882961at2759"/>
<keyword evidence="3" id="KW-1185">Reference proteome</keyword>
<accession>A0A9P5NBB1</accession>
<dbReference type="Proteomes" id="UP000724874">
    <property type="component" value="Unassembled WGS sequence"/>
</dbReference>
<evidence type="ECO:0000313" key="3">
    <source>
        <dbReference type="Proteomes" id="UP000724874"/>
    </source>
</evidence>
<evidence type="ECO:0000313" key="2">
    <source>
        <dbReference type="EMBL" id="KAF8873547.1"/>
    </source>
</evidence>
<organism evidence="2 3">
    <name type="scientific">Gymnopilus junonius</name>
    <name type="common">Spectacular rustgill mushroom</name>
    <name type="synonym">Gymnopilus spectabilis subsp. junonius</name>
    <dbReference type="NCBI Taxonomy" id="109634"/>
    <lineage>
        <taxon>Eukaryota</taxon>
        <taxon>Fungi</taxon>
        <taxon>Dikarya</taxon>
        <taxon>Basidiomycota</taxon>
        <taxon>Agaricomycotina</taxon>
        <taxon>Agaricomycetes</taxon>
        <taxon>Agaricomycetidae</taxon>
        <taxon>Agaricales</taxon>
        <taxon>Agaricineae</taxon>
        <taxon>Hymenogastraceae</taxon>
        <taxon>Gymnopilus</taxon>
    </lineage>
</organism>
<comment type="caution">
    <text evidence="2">The sequence shown here is derived from an EMBL/GenBank/DDBJ whole genome shotgun (WGS) entry which is preliminary data.</text>
</comment>
<gene>
    <name evidence="2" type="ORF">CPB84DRAFT_1798313</name>
</gene>
<dbReference type="EMBL" id="JADNYJ010000234">
    <property type="protein sequence ID" value="KAF8873547.1"/>
    <property type="molecule type" value="Genomic_DNA"/>
</dbReference>
<feature type="region of interest" description="Disordered" evidence="1">
    <location>
        <begin position="338"/>
        <end position="360"/>
    </location>
</feature>
<feature type="compositionally biased region" description="Polar residues" evidence="1">
    <location>
        <begin position="52"/>
        <end position="67"/>
    </location>
</feature>
<reference evidence="2" key="1">
    <citation type="submission" date="2020-11" db="EMBL/GenBank/DDBJ databases">
        <authorList>
            <consortium name="DOE Joint Genome Institute"/>
            <person name="Ahrendt S."/>
            <person name="Riley R."/>
            <person name="Andreopoulos W."/>
            <person name="LaButti K."/>
            <person name="Pangilinan J."/>
            <person name="Ruiz-duenas F.J."/>
            <person name="Barrasa J.M."/>
            <person name="Sanchez-Garcia M."/>
            <person name="Camarero S."/>
            <person name="Miyauchi S."/>
            <person name="Serrano A."/>
            <person name="Linde D."/>
            <person name="Babiker R."/>
            <person name="Drula E."/>
            <person name="Ayuso-Fernandez I."/>
            <person name="Pacheco R."/>
            <person name="Padilla G."/>
            <person name="Ferreira P."/>
            <person name="Barriuso J."/>
            <person name="Kellner H."/>
            <person name="Castanera R."/>
            <person name="Alfaro M."/>
            <person name="Ramirez L."/>
            <person name="Pisabarro A.G."/>
            <person name="Kuo A."/>
            <person name="Tritt A."/>
            <person name="Lipzen A."/>
            <person name="He G."/>
            <person name="Yan M."/>
            <person name="Ng V."/>
            <person name="Cullen D."/>
            <person name="Martin F."/>
            <person name="Rosso M.-N."/>
            <person name="Henrissat B."/>
            <person name="Hibbett D."/>
            <person name="Martinez A.T."/>
            <person name="Grigoriev I.V."/>
        </authorList>
    </citation>
    <scope>NUCLEOTIDE SEQUENCE</scope>
    <source>
        <strain evidence="2">AH 44721</strain>
    </source>
</reference>
<protein>
    <submittedName>
        <fullName evidence="2">Uncharacterized protein</fullName>
    </submittedName>
</protein>
<proteinExistence type="predicted"/>
<feature type="region of interest" description="Disordered" evidence="1">
    <location>
        <begin position="51"/>
        <end position="71"/>
    </location>
</feature>
<dbReference type="AlphaFoldDB" id="A0A9P5NBB1"/>
<sequence>MTVLGDKRGSIRKDSIIISSDLHGSSKFDDNDLPLRSLSCDTSSRLLAFVPTSETGSSPEASAASSTKGKKVNDFKERWAKQQVTAASGRRANAVALVQEIDKERKAERHDWKKVIEDLQHDLEECEMSWETRMSARDRLWEAKMSDTMSACVKDWEAKMSDTMSARDRLWEAKMSDMMSACVKDCEAKMAKNNQDWDTWCKKMEATQKEEKETLTATCEKLVKENAKLTKDFADQVAWQAKVEADLGLLDAIVLRNLIDQAQELLAQMAGLPIDSNTRPSVAWRMHLATEMTDPERLNKAKSLFAQRHDEDATAAMQVLESEGGMLLIKRHSEIREEGDKAAHGPMSHVGVSPTVERQPHKKRGAIMSVITFVCGPESISPSEL</sequence>